<dbReference type="Pfam" id="PF14559">
    <property type="entry name" value="TPR_19"/>
    <property type="match status" value="1"/>
</dbReference>
<sequence length="404" mass="42105" precursor="true">MFTWSAQGMKTTLNVPALTLALALTGAALAQGSPTTTQTTSTAAAPSSAEAAAAALAALTPAQAAERAQTLAAQGRALPKNAWNIDTSPWKEAAAAAERAVQGEPTNTAYLRLRATIYSDVGFWRQAERAWDAYFAAGGSGDADVARAAEAQYNLGYAAYTRGSLNEAGTAFAKCLSLAPTNAQCAQWAGRVALENGQFAEATRLYEVAVKAAPNDKVSAYFLGVSRNAAKYGPAATRAFTRAYQQYDAGKKAEALALYGEAAASAPNFVEALREGGRVALELGDAAAAVRSYEALTKLPGATASDTYNLGVAREGAQYGLGAVQAFRGAYARYTAGDKAAAEAGFLTATRANAKYAKAWAWLGRVRYEAKNYAGAADAYAQAVQLDPNDKTSAYYLKLARAGK</sequence>
<name>E8U5Q2_DEIML</name>
<protein>
    <submittedName>
        <fullName evidence="5">Tetratricopeptide TPR_2 repeat-containing protein</fullName>
    </submittedName>
</protein>
<feature type="repeat" description="TPR" evidence="3">
    <location>
        <begin position="357"/>
        <end position="390"/>
    </location>
</feature>
<dbReference type="Pfam" id="PF07719">
    <property type="entry name" value="TPR_2"/>
    <property type="match status" value="1"/>
</dbReference>
<organism evidence="5 6">
    <name type="scientific">Deinococcus maricopensis (strain DSM 21211 / LMG 22137 / NRRL B-23946 / LB-34)</name>
    <dbReference type="NCBI Taxonomy" id="709986"/>
    <lineage>
        <taxon>Bacteria</taxon>
        <taxon>Thermotogati</taxon>
        <taxon>Deinococcota</taxon>
        <taxon>Deinococci</taxon>
        <taxon>Deinococcales</taxon>
        <taxon>Deinococcaceae</taxon>
        <taxon>Deinococcus</taxon>
    </lineage>
</organism>
<feature type="chain" id="PRO_5003232215" evidence="4">
    <location>
        <begin position="31"/>
        <end position="404"/>
    </location>
</feature>
<keyword evidence="1" id="KW-0677">Repeat</keyword>
<dbReference type="eggNOG" id="COG0457">
    <property type="taxonomic scope" value="Bacteria"/>
</dbReference>
<dbReference type="STRING" id="709986.Deima_0735"/>
<evidence type="ECO:0000313" key="5">
    <source>
        <dbReference type="EMBL" id="ADV66391.1"/>
    </source>
</evidence>
<feature type="repeat" description="TPR" evidence="3">
    <location>
        <begin position="149"/>
        <end position="182"/>
    </location>
</feature>
<reference evidence="6" key="2">
    <citation type="submission" date="2011-01" db="EMBL/GenBank/DDBJ databases">
        <title>The complete genome of Deinococcus maricopensis DSM 21211.</title>
        <authorList>
            <consortium name="US DOE Joint Genome Institute (JGI-PGF)"/>
            <person name="Lucas S."/>
            <person name="Copeland A."/>
            <person name="Lapidus A."/>
            <person name="Goodwin L."/>
            <person name="Pitluck S."/>
            <person name="Kyrpides N."/>
            <person name="Mavromatis K."/>
            <person name="Pagani I."/>
            <person name="Ivanova N."/>
            <person name="Ovchinnikova G."/>
            <person name="Zeytun A."/>
            <person name="Detter J.C."/>
            <person name="Han C."/>
            <person name="Land M."/>
            <person name="Hauser L."/>
            <person name="Markowitz V."/>
            <person name="Cheng J.-F."/>
            <person name="Hugenholtz P."/>
            <person name="Woyke T."/>
            <person name="Wu D."/>
            <person name="Pukall R."/>
            <person name="Gehrich-Schroeter G."/>
            <person name="Brambilla E."/>
            <person name="Klenk H.-P."/>
            <person name="Eisen J.A."/>
        </authorList>
    </citation>
    <scope>NUCLEOTIDE SEQUENCE [LARGE SCALE GENOMIC DNA]</scope>
    <source>
        <strain evidence="6">DSM 21211 / LMG 22137 / NRRL B-23946 / LB-34</strain>
    </source>
</reference>
<proteinExistence type="predicted"/>
<feature type="signal peptide" evidence="4">
    <location>
        <begin position="1"/>
        <end position="30"/>
    </location>
</feature>
<evidence type="ECO:0000256" key="1">
    <source>
        <dbReference type="ARBA" id="ARBA00022737"/>
    </source>
</evidence>
<dbReference type="AlphaFoldDB" id="E8U5Q2"/>
<keyword evidence="6" id="KW-1185">Reference proteome</keyword>
<dbReference type="HOGENOM" id="CLU_684617_0_0_0"/>
<evidence type="ECO:0000256" key="4">
    <source>
        <dbReference type="SAM" id="SignalP"/>
    </source>
</evidence>
<dbReference type="KEGG" id="dmr:Deima_0735"/>
<dbReference type="PROSITE" id="PS50005">
    <property type="entry name" value="TPR"/>
    <property type="match status" value="2"/>
</dbReference>
<dbReference type="GO" id="GO:0097363">
    <property type="term" value="F:protein O-acetylglucosaminyltransferase activity"/>
    <property type="evidence" value="ECO:0007669"/>
    <property type="project" value="TreeGrafter"/>
</dbReference>
<dbReference type="InterPro" id="IPR013105">
    <property type="entry name" value="TPR_2"/>
</dbReference>
<evidence type="ECO:0000313" key="6">
    <source>
        <dbReference type="Proteomes" id="UP000008635"/>
    </source>
</evidence>
<dbReference type="SMART" id="SM00028">
    <property type="entry name" value="TPR"/>
    <property type="match status" value="4"/>
</dbReference>
<dbReference type="Gene3D" id="1.25.40.10">
    <property type="entry name" value="Tetratricopeptide repeat domain"/>
    <property type="match status" value="2"/>
</dbReference>
<dbReference type="Pfam" id="PF13432">
    <property type="entry name" value="TPR_16"/>
    <property type="match status" value="1"/>
</dbReference>
<evidence type="ECO:0000256" key="3">
    <source>
        <dbReference type="PROSITE-ProRule" id="PRU00339"/>
    </source>
</evidence>
<dbReference type="SUPFAM" id="SSF48452">
    <property type="entry name" value="TPR-like"/>
    <property type="match status" value="1"/>
</dbReference>
<gene>
    <name evidence="5" type="ordered locus">Deima_0735</name>
</gene>
<accession>E8U5Q2</accession>
<dbReference type="PANTHER" id="PTHR44366:SF1">
    <property type="entry name" value="UDP-N-ACETYLGLUCOSAMINE--PEPTIDE N-ACETYLGLUCOSAMINYLTRANSFERASE 110 KDA SUBUNIT"/>
    <property type="match status" value="1"/>
</dbReference>
<dbReference type="PANTHER" id="PTHR44366">
    <property type="entry name" value="UDP-N-ACETYLGLUCOSAMINE--PEPTIDE N-ACETYLGLUCOSAMINYLTRANSFERASE 110 KDA SUBUNIT"/>
    <property type="match status" value="1"/>
</dbReference>
<evidence type="ECO:0000256" key="2">
    <source>
        <dbReference type="ARBA" id="ARBA00022803"/>
    </source>
</evidence>
<dbReference type="InterPro" id="IPR011990">
    <property type="entry name" value="TPR-like_helical_dom_sf"/>
</dbReference>
<keyword evidence="2 3" id="KW-0802">TPR repeat</keyword>
<dbReference type="InterPro" id="IPR037919">
    <property type="entry name" value="OGT"/>
</dbReference>
<reference evidence="5 6" key="1">
    <citation type="journal article" date="2011" name="Stand. Genomic Sci.">
        <title>Complete genome sequence of Deinococcus maricopensis type strain (LB-34).</title>
        <authorList>
            <person name="Pukall R."/>
            <person name="Zeytun A."/>
            <person name="Lucas S."/>
            <person name="Lapidus A."/>
            <person name="Hammon N."/>
            <person name="Deshpande S."/>
            <person name="Nolan M."/>
            <person name="Cheng J.F."/>
            <person name="Pitluck S."/>
            <person name="Liolios K."/>
            <person name="Pagani I."/>
            <person name="Mikhailova N."/>
            <person name="Ivanova N."/>
            <person name="Mavromatis K."/>
            <person name="Pati A."/>
            <person name="Tapia R."/>
            <person name="Han C."/>
            <person name="Goodwin L."/>
            <person name="Chen A."/>
            <person name="Palaniappan K."/>
            <person name="Land M."/>
            <person name="Hauser L."/>
            <person name="Chang Y.J."/>
            <person name="Jeffries C.D."/>
            <person name="Brambilla E.M."/>
            <person name="Rohde M."/>
            <person name="Goker M."/>
            <person name="Detter J.C."/>
            <person name="Woyke T."/>
            <person name="Bristow J."/>
            <person name="Eisen J.A."/>
            <person name="Markowitz V."/>
            <person name="Hugenholtz P."/>
            <person name="Kyrpides N.C."/>
            <person name="Klenk H.P."/>
        </authorList>
    </citation>
    <scope>NUCLEOTIDE SEQUENCE [LARGE SCALE GENOMIC DNA]</scope>
    <source>
        <strain evidence="6">DSM 21211 / LMG 22137 / NRRL B-23946 / LB-34</strain>
    </source>
</reference>
<dbReference type="Proteomes" id="UP000008635">
    <property type="component" value="Chromosome"/>
</dbReference>
<keyword evidence="4" id="KW-0732">Signal</keyword>
<dbReference type="InterPro" id="IPR019734">
    <property type="entry name" value="TPR_rpt"/>
</dbReference>
<dbReference type="GO" id="GO:0006493">
    <property type="term" value="P:protein O-linked glycosylation"/>
    <property type="evidence" value="ECO:0007669"/>
    <property type="project" value="InterPro"/>
</dbReference>
<dbReference type="EMBL" id="CP002454">
    <property type="protein sequence ID" value="ADV66391.1"/>
    <property type="molecule type" value="Genomic_DNA"/>
</dbReference>